<dbReference type="SMART" id="SM00546">
    <property type="entry name" value="CUE"/>
    <property type="match status" value="1"/>
</dbReference>
<keyword evidence="4" id="KW-1185">Reference proteome</keyword>
<dbReference type="InterPro" id="IPR041800">
    <property type="entry name" value="ASCC2_CUE"/>
</dbReference>
<dbReference type="AlphaFoldDB" id="A0A8H8RLK3"/>
<feature type="compositionally biased region" description="Basic residues" evidence="1">
    <location>
        <begin position="660"/>
        <end position="684"/>
    </location>
</feature>
<evidence type="ECO:0000313" key="3">
    <source>
        <dbReference type="EMBL" id="TVY35652.1"/>
    </source>
</evidence>
<dbReference type="PANTHER" id="PTHR21494">
    <property type="entry name" value="ACTIVATING SIGNAL COINTEGRATOR 1 COMPLEX SUBUNIT 2 ASC-1 COMPLEX SUBUNIT P100"/>
    <property type="match status" value="1"/>
</dbReference>
<dbReference type="Proteomes" id="UP000443090">
    <property type="component" value="Unassembled WGS sequence"/>
</dbReference>
<dbReference type="InterPro" id="IPR003892">
    <property type="entry name" value="CUE"/>
</dbReference>
<dbReference type="PANTHER" id="PTHR21494:SF0">
    <property type="entry name" value="ACTIVATING SIGNAL COINTEGRATOR 1 COMPLEX SUBUNIT 2"/>
    <property type="match status" value="1"/>
</dbReference>
<proteinExistence type="predicted"/>
<feature type="compositionally biased region" description="Polar residues" evidence="1">
    <location>
        <begin position="598"/>
        <end position="609"/>
    </location>
</feature>
<evidence type="ECO:0000313" key="4">
    <source>
        <dbReference type="Proteomes" id="UP000443090"/>
    </source>
</evidence>
<comment type="caution">
    <text evidence="3">The sequence shown here is derived from an EMBL/GenBank/DDBJ whole genome shotgun (WGS) entry which is preliminary data.</text>
</comment>
<dbReference type="PROSITE" id="PS51140">
    <property type="entry name" value="CUE"/>
    <property type="match status" value="1"/>
</dbReference>
<reference evidence="3 4" key="1">
    <citation type="submission" date="2018-05" db="EMBL/GenBank/DDBJ databases">
        <title>Genome sequencing and assembly of the regulated plant pathogen Lachnellula willkommii and related sister species for the development of diagnostic species identification markers.</title>
        <authorList>
            <person name="Giroux E."/>
            <person name="Bilodeau G."/>
        </authorList>
    </citation>
    <scope>NUCLEOTIDE SEQUENCE [LARGE SCALE GENOMIC DNA]</scope>
    <source>
        <strain evidence="3 4">CBS 160.35</strain>
    </source>
</reference>
<dbReference type="Gene3D" id="1.10.8.10">
    <property type="entry name" value="DNA helicase RuvA subunit, C-terminal domain"/>
    <property type="match status" value="1"/>
</dbReference>
<gene>
    <name evidence="3" type="primary">ASCC2</name>
    <name evidence="3" type="ORF">LOCC1_G007020</name>
</gene>
<name>A0A8H8RLK3_9HELO</name>
<dbReference type="InterPro" id="IPR009060">
    <property type="entry name" value="UBA-like_sf"/>
</dbReference>
<feature type="domain" description="CUE" evidence="2">
    <location>
        <begin position="339"/>
        <end position="382"/>
    </location>
</feature>
<feature type="region of interest" description="Disordered" evidence="1">
    <location>
        <begin position="598"/>
        <end position="690"/>
    </location>
</feature>
<dbReference type="Pfam" id="PF02845">
    <property type="entry name" value="CUE"/>
    <property type="match status" value="1"/>
</dbReference>
<dbReference type="EMBL" id="QGMI01000944">
    <property type="protein sequence ID" value="TVY35652.1"/>
    <property type="molecule type" value="Genomic_DNA"/>
</dbReference>
<sequence>MASIPTTLPPLAPFPQAAWRNHLVPAEWEACLDAWISISSAHLSLSASDFLRISLKDESLPVFLTSYAAETAKSHVDPPSTAISKTQQLRKHCFLLSYRLFDVDAVPGPLLHWEFLADLSKIYGQRHGSKITSSAWKRSSSSIENSLGLIKAFLTRDLEAGMKGDLSRAESTLKRLNHLLHASHEAATFLVAGSDFMDALISCYKLMNPPLRKAIISTTYLCLIGLTEGEKPKFSSLVDQLYSLKTAADTHKAGPTNANDSLVAELVTATPILKQVQERIDSSGSGSSRAKSVLTALEGFKKPGGTQRSVRILKRKLNSGKRVAKADDNSGQRSHVHVHRMSLVSQVQDLFPELGSGFVVKLLDAYNDNVEQVISHLLENSLPPTLQDADRSEELNMPSQPSGDLAPNLVPHSTPPQLPSRRNVFDDDEFDQLAIDTSHRSTAPAKAAILSALAAFDSDDDERDDTYVSKPFLCLASSFRCIEALKERLIISALPLYRRRDTNLLQDIEDVGGTVDSANPEEATADIRDGNDEPLFKAYTATPDVFGRDAATRRGNGRMKLKQETGMTDEAIEGWGLMLSRDTRQMKRLEAKFSTFAGGQNSLAPTSWKASPAGSGTEDSDVDGGNRGRGGLRGRGGRGRGRGRGNVAGPTGEKDTEVARHRKEANKGSRANHNRRDQRAKKMARGGFPG</sequence>
<accession>A0A8H8RLK3</accession>
<dbReference type="CDD" id="cd14364">
    <property type="entry name" value="CUE_ASCC2"/>
    <property type="match status" value="1"/>
</dbReference>
<dbReference type="SUPFAM" id="SSF46934">
    <property type="entry name" value="UBA-like"/>
    <property type="match status" value="1"/>
</dbReference>
<evidence type="ECO:0000259" key="2">
    <source>
        <dbReference type="PROSITE" id="PS51140"/>
    </source>
</evidence>
<dbReference type="InterPro" id="IPR052586">
    <property type="entry name" value="ASCC2"/>
</dbReference>
<evidence type="ECO:0000256" key="1">
    <source>
        <dbReference type="SAM" id="MobiDB-lite"/>
    </source>
</evidence>
<protein>
    <submittedName>
        <fullName evidence="3">Activating signal cointegrator 1 complex subunit</fullName>
    </submittedName>
</protein>
<dbReference type="OrthoDB" id="5577209at2759"/>
<feature type="compositionally biased region" description="Basic residues" evidence="1">
    <location>
        <begin position="630"/>
        <end position="643"/>
    </location>
</feature>
<organism evidence="3 4">
    <name type="scientific">Lachnellula occidentalis</name>
    <dbReference type="NCBI Taxonomy" id="215460"/>
    <lineage>
        <taxon>Eukaryota</taxon>
        <taxon>Fungi</taxon>
        <taxon>Dikarya</taxon>
        <taxon>Ascomycota</taxon>
        <taxon>Pezizomycotina</taxon>
        <taxon>Leotiomycetes</taxon>
        <taxon>Helotiales</taxon>
        <taxon>Lachnaceae</taxon>
        <taxon>Lachnellula</taxon>
    </lineage>
</organism>
<feature type="region of interest" description="Disordered" evidence="1">
    <location>
        <begin position="384"/>
        <end position="423"/>
    </location>
</feature>
<dbReference type="GO" id="GO:0043130">
    <property type="term" value="F:ubiquitin binding"/>
    <property type="evidence" value="ECO:0007669"/>
    <property type="project" value="InterPro"/>
</dbReference>